<sequence length="408" mass="46906">MEKTPILSRSRPSFRRNNNFSTGNNDYKCVLGTSTENEPKENSNTTCSTTFLDAKLCTDIDNDDSPVHIACTQEGCENVDVVWDWNSPQTKHKPKRSQKRLILQSPKIPLKRHPSNNHIQNFEKLRGELQLLREEISVPDNEECLVLSPLEEAEYKDINNGQNKSAITSLMQGNYPAHHDDDDLFNDSVDEQLMLFSQKIETDLNTMGQIKNQLTSNNNGNNLEVKGTTVQNSKKLVNKLTSVKDNNLGFHSVKSEDARSINDSFNCILQEFKVDSIEEVTEVADRVNINQSKTNHQSFSRTRSENQYKTLKPTNTGKVEFHRTQSFEFTFEHNQAKLELKRRHEYSDSPMKCTPVEIEQKRLQALAKLEAKRQQDAIERKRQEALKRLELNRKKNATIVKSSLTKRL</sequence>
<gene>
    <name evidence="1" type="ORF">NQ314_013325</name>
</gene>
<accession>A0AAV8X6B2</accession>
<evidence type="ECO:0000313" key="1">
    <source>
        <dbReference type="EMBL" id="KAJ8934451.1"/>
    </source>
</evidence>
<organism evidence="1 2">
    <name type="scientific">Rhamnusium bicolor</name>
    <dbReference type="NCBI Taxonomy" id="1586634"/>
    <lineage>
        <taxon>Eukaryota</taxon>
        <taxon>Metazoa</taxon>
        <taxon>Ecdysozoa</taxon>
        <taxon>Arthropoda</taxon>
        <taxon>Hexapoda</taxon>
        <taxon>Insecta</taxon>
        <taxon>Pterygota</taxon>
        <taxon>Neoptera</taxon>
        <taxon>Endopterygota</taxon>
        <taxon>Coleoptera</taxon>
        <taxon>Polyphaga</taxon>
        <taxon>Cucujiformia</taxon>
        <taxon>Chrysomeloidea</taxon>
        <taxon>Cerambycidae</taxon>
        <taxon>Lepturinae</taxon>
        <taxon>Rhagiini</taxon>
        <taxon>Rhamnusium</taxon>
    </lineage>
</organism>
<reference evidence="1" key="1">
    <citation type="journal article" date="2023" name="Insect Mol. Biol.">
        <title>Genome sequencing provides insights into the evolution of gene families encoding plant cell wall-degrading enzymes in longhorned beetles.</title>
        <authorList>
            <person name="Shin N.R."/>
            <person name="Okamura Y."/>
            <person name="Kirsch R."/>
            <person name="Pauchet Y."/>
        </authorList>
    </citation>
    <scope>NUCLEOTIDE SEQUENCE</scope>
    <source>
        <strain evidence="1">RBIC_L_NR</strain>
    </source>
</reference>
<evidence type="ECO:0000313" key="2">
    <source>
        <dbReference type="Proteomes" id="UP001162156"/>
    </source>
</evidence>
<protein>
    <submittedName>
        <fullName evidence="1">Uncharacterized protein</fullName>
    </submittedName>
</protein>
<proteinExistence type="predicted"/>
<name>A0AAV8X6B2_9CUCU</name>
<comment type="caution">
    <text evidence="1">The sequence shown here is derived from an EMBL/GenBank/DDBJ whole genome shotgun (WGS) entry which is preliminary data.</text>
</comment>
<dbReference type="AlphaFoldDB" id="A0AAV8X6B2"/>
<keyword evidence="2" id="KW-1185">Reference proteome</keyword>
<dbReference type="EMBL" id="JANEYF010003725">
    <property type="protein sequence ID" value="KAJ8934451.1"/>
    <property type="molecule type" value="Genomic_DNA"/>
</dbReference>
<dbReference type="Proteomes" id="UP001162156">
    <property type="component" value="Unassembled WGS sequence"/>
</dbReference>